<accession>A0A7Y0M1I9</accession>
<evidence type="ECO:0000256" key="3">
    <source>
        <dbReference type="ARBA" id="ARBA00022741"/>
    </source>
</evidence>
<dbReference type="GO" id="GO:0016887">
    <property type="term" value="F:ATP hydrolysis activity"/>
    <property type="evidence" value="ECO:0007669"/>
    <property type="project" value="InterPro"/>
</dbReference>
<evidence type="ECO:0000256" key="1">
    <source>
        <dbReference type="ARBA" id="ARBA00005417"/>
    </source>
</evidence>
<keyword evidence="4 7" id="KW-0067">ATP-binding</keyword>
<evidence type="ECO:0000256" key="2">
    <source>
        <dbReference type="ARBA" id="ARBA00022448"/>
    </source>
</evidence>
<dbReference type="GO" id="GO:0015807">
    <property type="term" value="P:L-amino acid transport"/>
    <property type="evidence" value="ECO:0007669"/>
    <property type="project" value="TreeGrafter"/>
</dbReference>
<dbReference type="InterPro" id="IPR017871">
    <property type="entry name" value="ABC_transporter-like_CS"/>
</dbReference>
<comment type="caution">
    <text evidence="7">The sequence shown here is derived from an EMBL/GenBank/DDBJ whole genome shotgun (WGS) entry which is preliminary data.</text>
</comment>
<dbReference type="InterPro" id="IPR052156">
    <property type="entry name" value="BCAA_Transport_ATP-bd_LivF"/>
</dbReference>
<dbReference type="PROSITE" id="PS00211">
    <property type="entry name" value="ABC_TRANSPORTER_1"/>
    <property type="match status" value="1"/>
</dbReference>
<dbReference type="InterPro" id="IPR003439">
    <property type="entry name" value="ABC_transporter-like_ATP-bd"/>
</dbReference>
<dbReference type="InterPro" id="IPR027417">
    <property type="entry name" value="P-loop_NTPase"/>
</dbReference>
<evidence type="ECO:0000313" key="8">
    <source>
        <dbReference type="Proteomes" id="UP000562124"/>
    </source>
</evidence>
<dbReference type="PANTHER" id="PTHR43820:SF4">
    <property type="entry name" value="HIGH-AFFINITY BRANCHED-CHAIN AMINO ACID TRANSPORT ATP-BINDING PROTEIN LIVF"/>
    <property type="match status" value="1"/>
</dbReference>
<gene>
    <name evidence="7" type="ORF">HIR71_14235</name>
</gene>
<dbReference type="AlphaFoldDB" id="A0A7Y0M1I9"/>
<dbReference type="CDD" id="cd03224">
    <property type="entry name" value="ABC_TM1139_LivF_branched"/>
    <property type="match status" value="1"/>
</dbReference>
<dbReference type="SUPFAM" id="SSF52540">
    <property type="entry name" value="P-loop containing nucleoside triphosphate hydrolases"/>
    <property type="match status" value="1"/>
</dbReference>
<dbReference type="GO" id="GO:0005524">
    <property type="term" value="F:ATP binding"/>
    <property type="evidence" value="ECO:0007669"/>
    <property type="project" value="UniProtKB-KW"/>
</dbReference>
<feature type="domain" description="ABC transporter" evidence="6">
    <location>
        <begin position="8"/>
        <end position="242"/>
    </location>
</feature>
<evidence type="ECO:0000256" key="5">
    <source>
        <dbReference type="ARBA" id="ARBA00022970"/>
    </source>
</evidence>
<dbReference type="Gene3D" id="3.40.50.300">
    <property type="entry name" value="P-loop containing nucleotide triphosphate hydrolases"/>
    <property type="match status" value="1"/>
</dbReference>
<proteinExistence type="inferred from homology"/>
<dbReference type="SMART" id="SM00382">
    <property type="entry name" value="AAA"/>
    <property type="match status" value="1"/>
</dbReference>
<reference evidence="7 8" key="1">
    <citation type="submission" date="2020-04" db="EMBL/GenBank/DDBJ databases">
        <title>Sequencing and Assembly of C. fimi.</title>
        <authorList>
            <person name="Ramsey A.R."/>
        </authorList>
    </citation>
    <scope>NUCLEOTIDE SEQUENCE [LARGE SCALE GENOMIC DNA]</scope>
    <source>
        <strain evidence="7 8">SB</strain>
    </source>
</reference>
<dbReference type="GO" id="GO:0015658">
    <property type="term" value="F:branched-chain amino acid transmembrane transporter activity"/>
    <property type="evidence" value="ECO:0007669"/>
    <property type="project" value="TreeGrafter"/>
</dbReference>
<keyword evidence="8" id="KW-1185">Reference proteome</keyword>
<keyword evidence="5" id="KW-0029">Amino-acid transport</keyword>
<dbReference type="InterPro" id="IPR003593">
    <property type="entry name" value="AAA+_ATPase"/>
</dbReference>
<dbReference type="Pfam" id="PF00005">
    <property type="entry name" value="ABC_tran"/>
    <property type="match status" value="1"/>
</dbReference>
<evidence type="ECO:0000313" key="7">
    <source>
        <dbReference type="EMBL" id="NMR21358.1"/>
    </source>
</evidence>
<comment type="similarity">
    <text evidence="1">Belongs to the ABC transporter superfamily.</text>
</comment>
<evidence type="ECO:0000256" key="4">
    <source>
        <dbReference type="ARBA" id="ARBA00022840"/>
    </source>
</evidence>
<protein>
    <submittedName>
        <fullName evidence="7">ABC transporter ATP-binding protein</fullName>
    </submittedName>
</protein>
<keyword evidence="2" id="KW-0813">Transport</keyword>
<organism evidence="7 8">
    <name type="scientific">Cellulomonas fimi</name>
    <dbReference type="NCBI Taxonomy" id="1708"/>
    <lineage>
        <taxon>Bacteria</taxon>
        <taxon>Bacillati</taxon>
        <taxon>Actinomycetota</taxon>
        <taxon>Actinomycetes</taxon>
        <taxon>Micrococcales</taxon>
        <taxon>Cellulomonadaceae</taxon>
        <taxon>Cellulomonas</taxon>
    </lineage>
</organism>
<dbReference type="RefSeq" id="WP_169325733.1">
    <property type="nucleotide sequence ID" value="NZ_JABCJJ010000032.1"/>
</dbReference>
<dbReference type="Proteomes" id="UP000562124">
    <property type="component" value="Unassembled WGS sequence"/>
</dbReference>
<keyword evidence="3" id="KW-0547">Nucleotide-binding</keyword>
<name>A0A7Y0M1I9_CELFI</name>
<evidence type="ECO:0000259" key="6">
    <source>
        <dbReference type="PROSITE" id="PS50893"/>
    </source>
</evidence>
<dbReference type="PROSITE" id="PS50893">
    <property type="entry name" value="ABC_TRANSPORTER_2"/>
    <property type="match status" value="1"/>
</dbReference>
<sequence length="257" mass="26932">MATTTPTLEVRGLHVSYGSVHAVRDVDLEVGTGEVLGVIGSNGAGKSSLVNAVAGAVKARSGSVSLLGRDLTAAPVNDRVKAGIAVSPEGRGVLPGMSVEENLRLGAYSVRTRDKGKLAGRMQEAFDIFPVLSDRRAQPAQTLSGGEAAMLSVARALMSGPKLLLLDEPTLGLAPIMRARLFERLALLKGAGLAMVIVEQRAAELLDISDRLLQMRQGEAVGTTSSGEVDAESLARLYFGVDTETDAVTPHTFEERA</sequence>
<dbReference type="EMBL" id="JABCJJ010000032">
    <property type="protein sequence ID" value="NMR21358.1"/>
    <property type="molecule type" value="Genomic_DNA"/>
</dbReference>
<dbReference type="PANTHER" id="PTHR43820">
    <property type="entry name" value="HIGH-AFFINITY BRANCHED-CHAIN AMINO ACID TRANSPORT ATP-BINDING PROTEIN LIVF"/>
    <property type="match status" value="1"/>
</dbReference>